<organism evidence="4 5">
    <name type="scientific">Astyanax mexicanus</name>
    <name type="common">Blind cave fish</name>
    <name type="synonym">Astyanax fasciatus mexicanus</name>
    <dbReference type="NCBI Taxonomy" id="7994"/>
    <lineage>
        <taxon>Eukaryota</taxon>
        <taxon>Metazoa</taxon>
        <taxon>Chordata</taxon>
        <taxon>Craniata</taxon>
        <taxon>Vertebrata</taxon>
        <taxon>Euteleostomi</taxon>
        <taxon>Actinopterygii</taxon>
        <taxon>Neopterygii</taxon>
        <taxon>Teleostei</taxon>
        <taxon>Ostariophysi</taxon>
        <taxon>Characiformes</taxon>
        <taxon>Characoidei</taxon>
        <taxon>Acestrorhamphidae</taxon>
        <taxon>Acestrorhamphinae</taxon>
        <taxon>Astyanax</taxon>
    </lineage>
</organism>
<evidence type="ECO:0000313" key="5">
    <source>
        <dbReference type="Proteomes" id="UP000694621"/>
    </source>
</evidence>
<dbReference type="GO" id="GO:0004806">
    <property type="term" value="F:triacylglycerol lipase activity"/>
    <property type="evidence" value="ECO:0007669"/>
    <property type="project" value="TreeGrafter"/>
</dbReference>
<feature type="domain" description="PNPLA" evidence="3">
    <location>
        <begin position="9"/>
        <end position="160"/>
    </location>
</feature>
<feature type="short sequence motif" description="GXGXXG" evidence="2">
    <location>
        <begin position="13"/>
        <end position="18"/>
    </location>
</feature>
<name>A0A8B9JW03_ASTMX</name>
<dbReference type="GO" id="GO:0019433">
    <property type="term" value="P:triglyceride catabolic process"/>
    <property type="evidence" value="ECO:0007669"/>
    <property type="project" value="TreeGrafter"/>
</dbReference>
<accession>A0A8B9JW03</accession>
<dbReference type="Gene3D" id="3.40.1090.10">
    <property type="entry name" value="Cytosolic phospholipase A2 catalytic domain"/>
    <property type="match status" value="1"/>
</dbReference>
<dbReference type="GO" id="GO:0055088">
    <property type="term" value="P:lipid homeostasis"/>
    <property type="evidence" value="ECO:0007669"/>
    <property type="project" value="TreeGrafter"/>
</dbReference>
<dbReference type="Pfam" id="PF01734">
    <property type="entry name" value="Patatin"/>
    <property type="match status" value="1"/>
</dbReference>
<dbReference type="PANTHER" id="PTHR12406">
    <property type="entry name" value="CALCIUM-INDEPENDENT PHOSPHOLIPASE A2 IPLA2 -RELATED"/>
    <property type="match status" value="1"/>
</dbReference>
<dbReference type="InterPro" id="IPR016035">
    <property type="entry name" value="Acyl_Trfase/lysoPLipase"/>
</dbReference>
<evidence type="ECO:0000259" key="3">
    <source>
        <dbReference type="PROSITE" id="PS51635"/>
    </source>
</evidence>
<dbReference type="GO" id="GO:0005737">
    <property type="term" value="C:cytoplasm"/>
    <property type="evidence" value="ECO:0007669"/>
    <property type="project" value="TreeGrafter"/>
</dbReference>
<dbReference type="GO" id="GO:0005811">
    <property type="term" value="C:lipid droplet"/>
    <property type="evidence" value="ECO:0007669"/>
    <property type="project" value="TreeGrafter"/>
</dbReference>
<proteinExistence type="predicted"/>
<feature type="short sequence motif" description="GXSXG" evidence="2">
    <location>
        <begin position="44"/>
        <end position="48"/>
    </location>
</feature>
<dbReference type="FunFam" id="3.40.1090.10:FF:000019">
    <property type="entry name" value="Patatin-like phospholipase domain-containing 2"/>
    <property type="match status" value="1"/>
</dbReference>
<dbReference type="SUPFAM" id="SSF52151">
    <property type="entry name" value="FabD/lysophospholipase-like"/>
    <property type="match status" value="1"/>
</dbReference>
<sequence>MLSVGGWNISFAGCGFLGVYHIGVASCLLEQAPYLIKGANKIFGASAGALTASVLTTQACLEKCCEDVIDVAKEARKRNLGPLHPTFNLVKVVRSGLQRDLPEDAHIRASGKLFISLTRVSDGANVLVSDFSSKDELIQVRLFRSHHSLNKIKRPHQFLN</sequence>
<dbReference type="InterPro" id="IPR033562">
    <property type="entry name" value="PLPL"/>
</dbReference>
<evidence type="ECO:0000256" key="1">
    <source>
        <dbReference type="ARBA" id="ARBA00023098"/>
    </source>
</evidence>
<dbReference type="GO" id="GO:0016020">
    <property type="term" value="C:membrane"/>
    <property type="evidence" value="ECO:0007669"/>
    <property type="project" value="TreeGrafter"/>
</dbReference>
<reference evidence="4" key="1">
    <citation type="submission" date="2025-08" db="UniProtKB">
        <authorList>
            <consortium name="Ensembl"/>
        </authorList>
    </citation>
    <scope>IDENTIFICATION</scope>
</reference>
<dbReference type="InterPro" id="IPR002641">
    <property type="entry name" value="PNPLA_dom"/>
</dbReference>
<protein>
    <recommendedName>
        <fullName evidence="3">PNPLA domain-containing protein</fullName>
    </recommendedName>
</protein>
<dbReference type="Ensembl" id="ENSAMXT00005029802.1">
    <property type="protein sequence ID" value="ENSAMXP00005027095.1"/>
    <property type="gene ID" value="ENSAMXG00005013594.1"/>
</dbReference>
<keyword evidence="1" id="KW-0443">Lipid metabolism</keyword>
<dbReference type="PANTHER" id="PTHR12406:SF22">
    <property type="entry name" value="1-ACYLGLYCEROL-3-PHOSPHATE O-ACYLTRANSFERASE PNPLA3"/>
    <property type="match status" value="1"/>
</dbReference>
<dbReference type="PROSITE" id="PS51635">
    <property type="entry name" value="PNPLA"/>
    <property type="match status" value="1"/>
</dbReference>
<comment type="caution">
    <text evidence="2">Lacks conserved residue(s) required for the propagation of feature annotation.</text>
</comment>
<dbReference type="AlphaFoldDB" id="A0A8B9JW03"/>
<evidence type="ECO:0000256" key="2">
    <source>
        <dbReference type="PROSITE-ProRule" id="PRU01161"/>
    </source>
</evidence>
<evidence type="ECO:0000313" key="4">
    <source>
        <dbReference type="Ensembl" id="ENSAMXP00005027095.1"/>
    </source>
</evidence>
<dbReference type="Proteomes" id="UP000694621">
    <property type="component" value="Unplaced"/>
</dbReference>